<feature type="domain" description="CAAX prenyl protease 2/Lysostaphin resistance protein A-like" evidence="2">
    <location>
        <begin position="120"/>
        <end position="215"/>
    </location>
</feature>
<accession>A0ABS2MJ71</accession>
<organism evidence="3 4">
    <name type="scientific">Peptoniphilus gorbachii</name>
    <dbReference type="NCBI Taxonomy" id="411567"/>
    <lineage>
        <taxon>Bacteria</taxon>
        <taxon>Bacillati</taxon>
        <taxon>Bacillota</taxon>
        <taxon>Tissierellia</taxon>
        <taxon>Tissierellales</taxon>
        <taxon>Peptoniphilaceae</taxon>
        <taxon>Peptoniphilus</taxon>
    </lineage>
</organism>
<name>A0ABS2MJ71_9FIRM</name>
<sequence>MNRDYPKIEAKTWKWILALILTLASFYGVSLLFYALKINNEIIMASAVSAISLLSLLTIDKKFIKKIFLPIRAKDVLYIIIGLGFSLIAILISSILVQKLGIEGSNNPIFDVLTEDNFKSFFLSTLIQFIAEEIIFIIPFLFVINKVKIENNIIKTILAILISSIIFGAMHLSTYDFNILQAVLIISIIRTGLSMSYVISKNLSVTYIIHIIYDWTLIFIYIAAGQMIK</sequence>
<dbReference type="RefSeq" id="WP_205051663.1">
    <property type="nucleotide sequence ID" value="NZ_JAFBDH010000003.1"/>
</dbReference>
<keyword evidence="3" id="KW-0645">Protease</keyword>
<protein>
    <submittedName>
        <fullName evidence="3">Membrane protease YdiL (CAAX protease family)</fullName>
    </submittedName>
</protein>
<feature type="transmembrane region" description="Helical" evidence="1">
    <location>
        <begin position="156"/>
        <end position="173"/>
    </location>
</feature>
<dbReference type="GO" id="GO:0008233">
    <property type="term" value="F:peptidase activity"/>
    <property type="evidence" value="ECO:0007669"/>
    <property type="project" value="UniProtKB-KW"/>
</dbReference>
<proteinExistence type="predicted"/>
<evidence type="ECO:0000256" key="1">
    <source>
        <dbReference type="SAM" id="Phobius"/>
    </source>
</evidence>
<feature type="transmembrane region" description="Helical" evidence="1">
    <location>
        <begin position="12"/>
        <end position="36"/>
    </location>
</feature>
<evidence type="ECO:0000313" key="4">
    <source>
        <dbReference type="Proteomes" id="UP000720595"/>
    </source>
</evidence>
<feature type="transmembrane region" description="Helical" evidence="1">
    <location>
        <begin position="76"/>
        <end position="101"/>
    </location>
</feature>
<dbReference type="Pfam" id="PF02517">
    <property type="entry name" value="Rce1-like"/>
    <property type="match status" value="1"/>
</dbReference>
<gene>
    <name evidence="3" type="ORF">JOD41_000795</name>
</gene>
<feature type="transmembrane region" description="Helical" evidence="1">
    <location>
        <begin position="179"/>
        <end position="199"/>
    </location>
</feature>
<evidence type="ECO:0000313" key="3">
    <source>
        <dbReference type="EMBL" id="MBM7550064.1"/>
    </source>
</evidence>
<keyword evidence="1" id="KW-0472">Membrane</keyword>
<feature type="transmembrane region" description="Helical" evidence="1">
    <location>
        <begin position="121"/>
        <end position="144"/>
    </location>
</feature>
<keyword evidence="3" id="KW-0378">Hydrolase</keyword>
<dbReference type="GO" id="GO:0006508">
    <property type="term" value="P:proteolysis"/>
    <property type="evidence" value="ECO:0007669"/>
    <property type="project" value="UniProtKB-KW"/>
</dbReference>
<keyword evidence="4" id="KW-1185">Reference proteome</keyword>
<keyword evidence="1" id="KW-0812">Transmembrane</keyword>
<dbReference type="EMBL" id="JAFBDH010000003">
    <property type="protein sequence ID" value="MBM7550064.1"/>
    <property type="molecule type" value="Genomic_DNA"/>
</dbReference>
<dbReference type="Proteomes" id="UP000720595">
    <property type="component" value="Unassembled WGS sequence"/>
</dbReference>
<dbReference type="InterPro" id="IPR003675">
    <property type="entry name" value="Rce1/LyrA-like_dom"/>
</dbReference>
<evidence type="ECO:0000259" key="2">
    <source>
        <dbReference type="Pfam" id="PF02517"/>
    </source>
</evidence>
<reference evidence="3 4" key="1">
    <citation type="submission" date="2021-01" db="EMBL/GenBank/DDBJ databases">
        <title>Genomic Encyclopedia of Type Strains, Phase IV (KMG-IV): sequencing the most valuable type-strain genomes for metagenomic binning, comparative biology and taxonomic classification.</title>
        <authorList>
            <person name="Goeker M."/>
        </authorList>
    </citation>
    <scope>NUCLEOTIDE SEQUENCE [LARGE SCALE GENOMIC DNA]</scope>
    <source>
        <strain evidence="3 4">DSM 21461</strain>
    </source>
</reference>
<comment type="caution">
    <text evidence="3">The sequence shown here is derived from an EMBL/GenBank/DDBJ whole genome shotgun (WGS) entry which is preliminary data.</text>
</comment>
<feature type="transmembrane region" description="Helical" evidence="1">
    <location>
        <begin position="42"/>
        <end position="64"/>
    </location>
</feature>
<feature type="transmembrane region" description="Helical" evidence="1">
    <location>
        <begin position="211"/>
        <end position="228"/>
    </location>
</feature>
<keyword evidence="1" id="KW-1133">Transmembrane helix</keyword>